<organism evidence="2 3">
    <name type="scientific">Glossina fuscipes</name>
    <dbReference type="NCBI Taxonomy" id="7396"/>
    <lineage>
        <taxon>Eukaryota</taxon>
        <taxon>Metazoa</taxon>
        <taxon>Ecdysozoa</taxon>
        <taxon>Arthropoda</taxon>
        <taxon>Hexapoda</taxon>
        <taxon>Insecta</taxon>
        <taxon>Pterygota</taxon>
        <taxon>Neoptera</taxon>
        <taxon>Endopterygota</taxon>
        <taxon>Diptera</taxon>
        <taxon>Brachycera</taxon>
        <taxon>Muscomorpha</taxon>
        <taxon>Hippoboscoidea</taxon>
        <taxon>Glossinidae</taxon>
        <taxon>Glossina</taxon>
    </lineage>
</organism>
<dbReference type="SMART" id="SM00355">
    <property type="entry name" value="ZnF_C2H2"/>
    <property type="match status" value="3"/>
</dbReference>
<name>A0A9C6E109_9MUSC</name>
<dbReference type="GeneID" id="119641625"/>
<evidence type="ECO:0000313" key="3">
    <source>
        <dbReference type="RefSeq" id="XP_037896329.1"/>
    </source>
</evidence>
<accession>A0A9C6E109</accession>
<dbReference type="RefSeq" id="XP_037896329.1">
    <property type="nucleotide sequence ID" value="XM_038040401.1"/>
</dbReference>
<protein>
    <submittedName>
        <fullName evidence="3">Protein lethal(2)k10201 isoform X1</fullName>
    </submittedName>
</protein>
<dbReference type="PANTHER" id="PTHR21354">
    <property type="entry name" value="ZINC FINGER PROTEIN 511"/>
    <property type="match status" value="1"/>
</dbReference>
<dbReference type="Proteomes" id="UP000092443">
    <property type="component" value="Unplaced"/>
</dbReference>
<proteinExistence type="predicted"/>
<dbReference type="PANTHER" id="PTHR21354:SF0">
    <property type="entry name" value="ZINC FINGER PROTEIN 511"/>
    <property type="match status" value="1"/>
</dbReference>
<gene>
    <name evidence="3" type="primary">LOC119641625</name>
</gene>
<dbReference type="KEGG" id="gfs:119641625"/>
<evidence type="ECO:0000259" key="1">
    <source>
        <dbReference type="PROSITE" id="PS00028"/>
    </source>
</evidence>
<feature type="domain" description="C2H2-type" evidence="1">
    <location>
        <begin position="113"/>
        <end position="134"/>
    </location>
</feature>
<feature type="domain" description="C2H2-type" evidence="1">
    <location>
        <begin position="151"/>
        <end position="174"/>
    </location>
</feature>
<sequence length="263" mass="30893">MFLLKTSEYHNNQSCQQVSVSMMSSSEIRELISHMVEGFQGHNSSLFDLSNKCLLISYKKLGAVCHERSDYSENDLSANTENRIYCNVMSCQEVFDNTSSYQSHYNAMHRFICRECKKSLPTEHLLDLHICEVHDFFFAARVTRGDSVYLCFLEECKEKFRNPTQRKEHCIKDHKFPGNFRFNQTSVLKTMSRHPKMHAHSDSTCQIEEGEEQRKNYNVKTFSFGQQKKKTFHLQKQNIYQKDVNRTLEDMDIIKKALDEVPL</sequence>
<dbReference type="PROSITE" id="PS00028">
    <property type="entry name" value="ZINC_FINGER_C2H2_1"/>
    <property type="match status" value="2"/>
</dbReference>
<dbReference type="AlphaFoldDB" id="A0A9C6E109"/>
<reference evidence="3" key="1">
    <citation type="submission" date="2025-08" db="UniProtKB">
        <authorList>
            <consortium name="RefSeq"/>
        </authorList>
    </citation>
    <scope>IDENTIFICATION</scope>
    <source>
        <tissue evidence="3">Whole body pupa</tissue>
    </source>
</reference>
<evidence type="ECO:0000313" key="2">
    <source>
        <dbReference type="Proteomes" id="UP000092443"/>
    </source>
</evidence>
<dbReference type="InterPro" id="IPR013087">
    <property type="entry name" value="Znf_C2H2_type"/>
</dbReference>
<dbReference type="InterPro" id="IPR039258">
    <property type="entry name" value="ZNF511"/>
</dbReference>
<keyword evidence="2" id="KW-1185">Reference proteome</keyword>